<dbReference type="EMBL" id="FOXU01000001">
    <property type="protein sequence ID" value="SFQ08073.1"/>
    <property type="molecule type" value="Genomic_DNA"/>
</dbReference>
<protein>
    <recommendedName>
        <fullName evidence="4">Sporulation lipoprotein YhcN/YlaJ (Spore_YhcN_YlaJ)</fullName>
    </recommendedName>
</protein>
<accession>A0A1I5VKT2</accession>
<organism evidence="2 3">
    <name type="scientific">Psychrobacillus psychrotolerans</name>
    <dbReference type="NCBI Taxonomy" id="126156"/>
    <lineage>
        <taxon>Bacteria</taxon>
        <taxon>Bacillati</taxon>
        <taxon>Bacillota</taxon>
        <taxon>Bacilli</taxon>
        <taxon>Bacillales</taxon>
        <taxon>Bacillaceae</taxon>
        <taxon>Psychrobacillus</taxon>
    </lineage>
</organism>
<name>A0A1I5VKT2_9BACI</name>
<keyword evidence="3" id="KW-1185">Reference proteome</keyword>
<feature type="signal peptide" evidence="1">
    <location>
        <begin position="1"/>
        <end position="22"/>
    </location>
</feature>
<evidence type="ECO:0008006" key="4">
    <source>
        <dbReference type="Google" id="ProtNLM"/>
    </source>
</evidence>
<evidence type="ECO:0000313" key="3">
    <source>
        <dbReference type="Proteomes" id="UP000198734"/>
    </source>
</evidence>
<dbReference type="Proteomes" id="UP000198734">
    <property type="component" value="Unassembled WGS sequence"/>
</dbReference>
<reference evidence="3" key="1">
    <citation type="submission" date="2016-10" db="EMBL/GenBank/DDBJ databases">
        <authorList>
            <person name="Varghese N."/>
            <person name="Submissions S."/>
        </authorList>
    </citation>
    <scope>NUCLEOTIDE SEQUENCE [LARGE SCALE GENOMIC DNA]</scope>
    <source>
        <strain evidence="3">DSM 11706</strain>
    </source>
</reference>
<dbReference type="RefSeq" id="WP_093534504.1">
    <property type="nucleotide sequence ID" value="NZ_CP183885.1"/>
</dbReference>
<feature type="chain" id="PRO_5038851160" description="Sporulation lipoprotein YhcN/YlaJ (Spore_YhcN_YlaJ)" evidence="1">
    <location>
        <begin position="23"/>
        <end position="120"/>
    </location>
</feature>
<sequence>MKRLLILLTLTLLVTACGSVNENIKAEMHGDVEQVLTTIETSLEMDREPTSEEWETFNEYKEKYDSKLSDGELSDDERLLDTLVEGLISKVDNKQSLDSADKRLKGEIEEIRTFMEKGEY</sequence>
<dbReference type="STRING" id="126156.SAMN05421670_0864"/>
<dbReference type="AlphaFoldDB" id="A0A1I5VKT2"/>
<evidence type="ECO:0000313" key="2">
    <source>
        <dbReference type="EMBL" id="SFQ08073.1"/>
    </source>
</evidence>
<proteinExistence type="predicted"/>
<keyword evidence="1" id="KW-0732">Signal</keyword>
<evidence type="ECO:0000256" key="1">
    <source>
        <dbReference type="SAM" id="SignalP"/>
    </source>
</evidence>
<gene>
    <name evidence="2" type="ORF">SAMN05421670_0864</name>
</gene>
<dbReference type="PROSITE" id="PS51257">
    <property type="entry name" value="PROKAR_LIPOPROTEIN"/>
    <property type="match status" value="1"/>
</dbReference>